<dbReference type="Pfam" id="PF00067">
    <property type="entry name" value="p450"/>
    <property type="match status" value="1"/>
</dbReference>
<comment type="function">
    <text evidence="13 16">Cytochromes P450 are a group of heme-thiolate monooxygenases. In liver microsomes, this enzyme is involved in an NADPH-dependent electron transport pathway. It oxidizes a variety of structurally unrelated compounds, including steroids, fatty acids, and xenobiotics.</text>
</comment>
<dbReference type="GO" id="GO:0016712">
    <property type="term" value="F:oxidoreductase activity, acting on paired donors, with incorporation or reduction of molecular oxygen, reduced flavin or flavoprotein as one donor, and incorporation of one atom of oxygen"/>
    <property type="evidence" value="ECO:0007669"/>
    <property type="project" value="UniProtKB-EC"/>
</dbReference>
<evidence type="ECO:0000256" key="6">
    <source>
        <dbReference type="ARBA" id="ARBA00022723"/>
    </source>
</evidence>
<dbReference type="InterPro" id="IPR036396">
    <property type="entry name" value="Cyt_P450_sf"/>
</dbReference>
<keyword evidence="9 15" id="KW-0560">Oxidoreductase</keyword>
<keyword evidence="12 17" id="KW-0472">Membrane</keyword>
<feature type="transmembrane region" description="Helical" evidence="17">
    <location>
        <begin position="12"/>
        <end position="33"/>
    </location>
</feature>
<dbReference type="InterPro" id="IPR002402">
    <property type="entry name" value="Cyt_P450_E_grp-II"/>
</dbReference>
<evidence type="ECO:0000256" key="2">
    <source>
        <dbReference type="ARBA" id="ARBA00004174"/>
    </source>
</evidence>
<evidence type="ECO:0000256" key="1">
    <source>
        <dbReference type="ARBA" id="ARBA00001971"/>
    </source>
</evidence>
<proteinExistence type="inferred from homology"/>
<evidence type="ECO:0000313" key="19">
    <source>
        <dbReference type="Proteomes" id="UP000291022"/>
    </source>
</evidence>
<evidence type="ECO:0000256" key="12">
    <source>
        <dbReference type="ARBA" id="ARBA00023136"/>
    </source>
</evidence>
<dbReference type="InterPro" id="IPR017972">
    <property type="entry name" value="Cyt_P450_CS"/>
</dbReference>
<keyword evidence="6 14" id="KW-0479">Metal-binding</keyword>
<evidence type="ECO:0000256" key="7">
    <source>
        <dbReference type="ARBA" id="ARBA00022824"/>
    </source>
</evidence>
<dbReference type="EC" id="1.14.14.-" evidence="16"/>
<dbReference type="PANTHER" id="PTHR24302">
    <property type="entry name" value="CYTOCHROME P450 FAMILY 3"/>
    <property type="match status" value="1"/>
</dbReference>
<keyword evidence="10 14" id="KW-0408">Iron</keyword>
<evidence type="ECO:0000313" key="18">
    <source>
        <dbReference type="Ensembl" id="ENSUAMP00000032152.1"/>
    </source>
</evidence>
<evidence type="ECO:0000256" key="10">
    <source>
        <dbReference type="ARBA" id="ARBA00023004"/>
    </source>
</evidence>
<comment type="catalytic activity">
    <reaction evidence="16">
        <text>an organic molecule + reduced [NADPH--hemoprotein reductase] + O2 = an alcohol + oxidized [NADPH--hemoprotein reductase] + H2O + H(+)</text>
        <dbReference type="Rhea" id="RHEA:17149"/>
        <dbReference type="Rhea" id="RHEA-COMP:11964"/>
        <dbReference type="Rhea" id="RHEA-COMP:11965"/>
        <dbReference type="ChEBI" id="CHEBI:15377"/>
        <dbReference type="ChEBI" id="CHEBI:15378"/>
        <dbReference type="ChEBI" id="CHEBI:15379"/>
        <dbReference type="ChEBI" id="CHEBI:30879"/>
        <dbReference type="ChEBI" id="CHEBI:57618"/>
        <dbReference type="ChEBI" id="CHEBI:58210"/>
        <dbReference type="ChEBI" id="CHEBI:142491"/>
        <dbReference type="EC" id="1.14.14.1"/>
    </reaction>
</comment>
<dbReference type="Ensembl" id="ENSUAMT00000035848.1">
    <property type="protein sequence ID" value="ENSUAMP00000032152.1"/>
    <property type="gene ID" value="ENSUAMG00000024580.1"/>
</dbReference>
<evidence type="ECO:0000256" key="9">
    <source>
        <dbReference type="ARBA" id="ARBA00023002"/>
    </source>
</evidence>
<dbReference type="GO" id="GO:0005789">
    <property type="term" value="C:endoplasmic reticulum membrane"/>
    <property type="evidence" value="ECO:0007669"/>
    <property type="project" value="UniProtKB-SubCell"/>
</dbReference>
<reference evidence="19" key="1">
    <citation type="submission" date="2016-06" db="EMBL/GenBank/DDBJ databases">
        <title>De novo assembly and RNA-Seq shows season-dependent expression and editing in black bear kidneys.</title>
        <authorList>
            <person name="Korstanje R."/>
            <person name="Srivastava A."/>
            <person name="Sarsani V.K."/>
            <person name="Sheehan S.M."/>
            <person name="Seger R.L."/>
            <person name="Barter M.E."/>
            <person name="Lindqvist C."/>
            <person name="Brody L.C."/>
            <person name="Mullikin J.C."/>
        </authorList>
    </citation>
    <scope>NUCLEOTIDE SEQUENCE [LARGE SCALE GENOMIC DNA]</scope>
</reference>
<keyword evidence="5 14" id="KW-0349">Heme</keyword>
<dbReference type="RefSeq" id="XP_045629862.1">
    <property type="nucleotide sequence ID" value="XM_045773906.1"/>
</dbReference>
<dbReference type="GO" id="GO:0005506">
    <property type="term" value="F:iron ion binding"/>
    <property type="evidence" value="ECO:0007669"/>
    <property type="project" value="UniProtKB-UniRule"/>
</dbReference>
<dbReference type="GeneID" id="123777328"/>
<organism evidence="18 19">
    <name type="scientific">Ursus americanus</name>
    <name type="common">American black bear</name>
    <name type="synonym">Euarctos americanus</name>
    <dbReference type="NCBI Taxonomy" id="9643"/>
    <lineage>
        <taxon>Eukaryota</taxon>
        <taxon>Metazoa</taxon>
        <taxon>Chordata</taxon>
        <taxon>Craniata</taxon>
        <taxon>Vertebrata</taxon>
        <taxon>Euteleostomi</taxon>
        <taxon>Mammalia</taxon>
        <taxon>Eutheria</taxon>
        <taxon>Laurasiatheria</taxon>
        <taxon>Carnivora</taxon>
        <taxon>Caniformia</taxon>
        <taxon>Ursidae</taxon>
        <taxon>Ursus</taxon>
    </lineage>
</organism>
<evidence type="ECO:0000256" key="15">
    <source>
        <dbReference type="RuleBase" id="RU000461"/>
    </source>
</evidence>
<keyword evidence="8 16" id="KW-0492">Microsome</keyword>
<keyword evidence="17" id="KW-1133">Transmembrane helix</keyword>
<dbReference type="InterPro" id="IPR050705">
    <property type="entry name" value="Cytochrome_P450_3A"/>
</dbReference>
<evidence type="ECO:0000256" key="8">
    <source>
        <dbReference type="ARBA" id="ARBA00022848"/>
    </source>
</evidence>
<dbReference type="GeneTree" id="ENSGT00950000182958"/>
<comment type="similarity">
    <text evidence="4 15">Belongs to the cytochrome P450 family.</text>
</comment>
<dbReference type="OMA" id="ESDHIRM"/>
<dbReference type="Gene3D" id="1.10.630.10">
    <property type="entry name" value="Cytochrome P450"/>
    <property type="match status" value="1"/>
</dbReference>
<feature type="transmembrane region" description="Helical" evidence="17">
    <location>
        <begin position="215"/>
        <end position="233"/>
    </location>
</feature>
<dbReference type="GO" id="GO:0070989">
    <property type="term" value="P:oxidative demethylation"/>
    <property type="evidence" value="ECO:0007669"/>
    <property type="project" value="TreeGrafter"/>
</dbReference>
<protein>
    <recommendedName>
        <fullName evidence="16">Cytochrome P450 3A</fullName>
        <ecNumber evidence="16">1.14.14.-</ecNumber>
    </recommendedName>
</protein>
<dbReference type="GO" id="GO:0008202">
    <property type="term" value="P:steroid metabolic process"/>
    <property type="evidence" value="ECO:0007669"/>
    <property type="project" value="TreeGrafter"/>
</dbReference>
<dbReference type="PRINTS" id="PR01689">
    <property type="entry name" value="EP450IICYP3A"/>
</dbReference>
<dbReference type="GO" id="GO:0050649">
    <property type="term" value="F:testosterone 6-beta-hydroxylase activity"/>
    <property type="evidence" value="ECO:0007669"/>
    <property type="project" value="TreeGrafter"/>
</dbReference>
<gene>
    <name evidence="18" type="primary">LOC123777328</name>
</gene>
<dbReference type="PRINTS" id="PR00385">
    <property type="entry name" value="P450"/>
</dbReference>
<name>A0A452SHY4_URSAM</name>
<keyword evidence="19" id="KW-1185">Reference proteome</keyword>
<dbReference type="AlphaFoldDB" id="A0A452SHY4"/>
<evidence type="ECO:0000256" key="14">
    <source>
        <dbReference type="PIRSR" id="PIRSR602402-1"/>
    </source>
</evidence>
<dbReference type="FunFam" id="1.10.630.10:FF:000096">
    <property type="entry name" value="Cytochrome P450 3A4"/>
    <property type="match status" value="1"/>
</dbReference>
<dbReference type="SUPFAM" id="SSF48264">
    <property type="entry name" value="Cytochrome P450"/>
    <property type="match status" value="1"/>
</dbReference>
<dbReference type="PROSITE" id="PS00086">
    <property type="entry name" value="CYTOCHROME_P450"/>
    <property type="match status" value="1"/>
</dbReference>
<feature type="binding site" description="axial binding residue" evidence="14">
    <location>
        <position position="442"/>
    </location>
    <ligand>
        <name>heme</name>
        <dbReference type="ChEBI" id="CHEBI:30413"/>
    </ligand>
    <ligandPart>
        <name>Fe</name>
        <dbReference type="ChEBI" id="CHEBI:18248"/>
    </ligandPart>
</feature>
<evidence type="ECO:0000256" key="11">
    <source>
        <dbReference type="ARBA" id="ARBA00023033"/>
    </source>
</evidence>
<reference evidence="18" key="3">
    <citation type="submission" date="2025-09" db="UniProtKB">
        <authorList>
            <consortium name="Ensembl"/>
        </authorList>
    </citation>
    <scope>IDENTIFICATION</scope>
</reference>
<dbReference type="CDD" id="cd20650">
    <property type="entry name" value="CYP3A"/>
    <property type="match status" value="1"/>
</dbReference>
<evidence type="ECO:0000256" key="4">
    <source>
        <dbReference type="ARBA" id="ARBA00010617"/>
    </source>
</evidence>
<keyword evidence="17" id="KW-0812">Transmembrane</keyword>
<sequence length="503" mass="57783">MDLIPSFSTETWLLLATSLVLLYLYGTSTHGLFKKLGIPGPTPLPFVGNILDYRKGFWNIDKKCFKKYGRFWGFYDGRQPVLAITDPEMIRTVLVKECYSVFTNRRFFGPVGFMKNSISLSDNEEWKRIRTLLSPTFTSGKIKEMFPIIGQYGDVLVRNLRKEAEKGKPVNLKDIFGAYSMDVITSTSFGVNIDSLNNPQDPFVKNAKNLFRFEFFDPFLFLILLFPFLIPVFERLNICVFPKSVTDFFTKSVKKMKESRLKDKQKHRVDFLQLMINSQNSEETDTHKALSDLELVAQSMTFLFAGYETTSTSLSFFAYELATHPDVQQKLQEEIDATFPNKAPPTYDALVQMEYLDMVLNETLRLYPIGGRLERVCKKDVEVSGVFIPKGTVVMVPVFTLHRDQDLWPEPEEFRPERFSKKNKDSINPYIYLPFGTGPRNCLGMRFAIMNMKLALVRVLQNFSFKPCKETQIHLRTSTQGVIQTEEPIVLKVEPRDGSVSGA</sequence>
<evidence type="ECO:0000256" key="17">
    <source>
        <dbReference type="SAM" id="Phobius"/>
    </source>
</evidence>
<evidence type="ECO:0000256" key="5">
    <source>
        <dbReference type="ARBA" id="ARBA00022617"/>
    </source>
</evidence>
<keyword evidence="11 15" id="KW-0503">Monooxygenase</keyword>
<evidence type="ECO:0000256" key="16">
    <source>
        <dbReference type="RuleBase" id="RU368049"/>
    </source>
</evidence>
<dbReference type="PANTHER" id="PTHR24302:SF38">
    <property type="entry name" value="CYTOCHROME P450 3A5"/>
    <property type="match status" value="1"/>
</dbReference>
<dbReference type="PRINTS" id="PR00464">
    <property type="entry name" value="EP450II"/>
</dbReference>
<dbReference type="Proteomes" id="UP000291022">
    <property type="component" value="Unassembled WGS sequence"/>
</dbReference>
<accession>A0A452SHY4</accession>
<dbReference type="KEGG" id="uar:123777328"/>
<dbReference type="STRING" id="9643.ENSUAMP00000032152"/>
<keyword evidence="7 16" id="KW-0256">Endoplasmic reticulum</keyword>
<evidence type="ECO:0000256" key="3">
    <source>
        <dbReference type="ARBA" id="ARBA00004406"/>
    </source>
</evidence>
<comment type="cofactor">
    <cofactor evidence="1 14 16">
        <name>heme</name>
        <dbReference type="ChEBI" id="CHEBI:30413"/>
    </cofactor>
</comment>
<dbReference type="InterPro" id="IPR008072">
    <property type="entry name" value="Cyt_P450_E_CYP3A"/>
</dbReference>
<comment type="subcellular location">
    <subcellularLocation>
        <location evidence="3 16">Endoplasmic reticulum membrane</location>
        <topology evidence="3">Peripheral membrane protein</topology>
    </subcellularLocation>
    <subcellularLocation>
        <location evidence="2 16">Microsome membrane</location>
        <topology evidence="2">Peripheral membrane protein</topology>
    </subcellularLocation>
</comment>
<reference evidence="18" key="2">
    <citation type="submission" date="2025-08" db="UniProtKB">
        <authorList>
            <consortium name="Ensembl"/>
        </authorList>
    </citation>
    <scope>IDENTIFICATION</scope>
</reference>
<dbReference type="GO" id="GO:0020037">
    <property type="term" value="F:heme binding"/>
    <property type="evidence" value="ECO:0007669"/>
    <property type="project" value="UniProtKB-UniRule"/>
</dbReference>
<evidence type="ECO:0000256" key="13">
    <source>
        <dbReference type="ARBA" id="ARBA00037347"/>
    </source>
</evidence>
<dbReference type="InterPro" id="IPR001128">
    <property type="entry name" value="Cyt_P450"/>
</dbReference>